<keyword evidence="1" id="KW-0812">Transmembrane</keyword>
<feature type="transmembrane region" description="Helical" evidence="1">
    <location>
        <begin position="15"/>
        <end position="36"/>
    </location>
</feature>
<keyword evidence="1" id="KW-0472">Membrane</keyword>
<name>A0ABW4N390_9CAUL</name>
<organism evidence="2 3">
    <name type="scientific">Phenylobacterium terrae</name>
    <dbReference type="NCBI Taxonomy" id="2665495"/>
    <lineage>
        <taxon>Bacteria</taxon>
        <taxon>Pseudomonadati</taxon>
        <taxon>Pseudomonadota</taxon>
        <taxon>Alphaproteobacteria</taxon>
        <taxon>Caulobacterales</taxon>
        <taxon>Caulobacteraceae</taxon>
        <taxon>Phenylobacterium</taxon>
    </lineage>
</organism>
<protein>
    <submittedName>
        <fullName evidence="2">Uncharacterized protein</fullName>
    </submittedName>
</protein>
<feature type="transmembrane region" description="Helical" evidence="1">
    <location>
        <begin position="43"/>
        <end position="64"/>
    </location>
</feature>
<keyword evidence="1" id="KW-1133">Transmembrane helix</keyword>
<dbReference type="EMBL" id="JBHUEY010000001">
    <property type="protein sequence ID" value="MFD1783670.1"/>
    <property type="molecule type" value="Genomic_DNA"/>
</dbReference>
<sequence length="109" mass="11909">MAALYIVCQAAMPKWAGLQVVLLLIDCGLAVVFLALAVRYASLFLGAAMILQAAQFSLHAYYMVATRHMDAGYMLANNVISWLVLACILVATQVYWSKRRSTAGRARPA</sequence>
<proteinExistence type="predicted"/>
<keyword evidence="3" id="KW-1185">Reference proteome</keyword>
<feature type="transmembrane region" description="Helical" evidence="1">
    <location>
        <begin position="79"/>
        <end position="97"/>
    </location>
</feature>
<dbReference type="Proteomes" id="UP001597237">
    <property type="component" value="Unassembled WGS sequence"/>
</dbReference>
<evidence type="ECO:0000256" key="1">
    <source>
        <dbReference type="SAM" id="Phobius"/>
    </source>
</evidence>
<comment type="caution">
    <text evidence="2">The sequence shown here is derived from an EMBL/GenBank/DDBJ whole genome shotgun (WGS) entry which is preliminary data.</text>
</comment>
<accession>A0ABW4N390</accession>
<evidence type="ECO:0000313" key="3">
    <source>
        <dbReference type="Proteomes" id="UP001597237"/>
    </source>
</evidence>
<dbReference type="RefSeq" id="WP_377283138.1">
    <property type="nucleotide sequence ID" value="NZ_JBHRSI010000008.1"/>
</dbReference>
<gene>
    <name evidence="2" type="ORF">ACFSC0_09720</name>
</gene>
<reference evidence="3" key="1">
    <citation type="journal article" date="2019" name="Int. J. Syst. Evol. Microbiol.">
        <title>The Global Catalogue of Microorganisms (GCM) 10K type strain sequencing project: providing services to taxonomists for standard genome sequencing and annotation.</title>
        <authorList>
            <consortium name="The Broad Institute Genomics Platform"/>
            <consortium name="The Broad Institute Genome Sequencing Center for Infectious Disease"/>
            <person name="Wu L."/>
            <person name="Ma J."/>
        </authorList>
    </citation>
    <scope>NUCLEOTIDE SEQUENCE [LARGE SCALE GENOMIC DNA]</scope>
    <source>
        <strain evidence="3">DFY28</strain>
    </source>
</reference>
<evidence type="ECO:0000313" key="2">
    <source>
        <dbReference type="EMBL" id="MFD1783670.1"/>
    </source>
</evidence>